<protein>
    <submittedName>
        <fullName evidence="1">Uncharacterized protein</fullName>
    </submittedName>
</protein>
<comment type="caution">
    <text evidence="1">The sequence shown here is derived from an EMBL/GenBank/DDBJ whole genome shotgun (WGS) entry which is preliminary data.</text>
</comment>
<accession>A0A4E0QL64</accession>
<name>A0A4E0QL64_9GAMM</name>
<reference evidence="1 2" key="1">
    <citation type="journal article" date="2016" name="Front. Microbiol.">
        <title>Single-Cell (Meta-)Genomics of a Dimorphic Candidatus Thiomargarita nelsonii Reveals Genomic Plasticity.</title>
        <authorList>
            <person name="Flood B.E."/>
            <person name="Fliss P."/>
            <person name="Jones D.S."/>
            <person name="Dick G.J."/>
            <person name="Jain S."/>
            <person name="Kaster A.K."/>
            <person name="Winkel M."/>
            <person name="Mussmann M."/>
            <person name="Bailey J."/>
        </authorList>
    </citation>
    <scope>NUCLEOTIDE SEQUENCE [LARGE SCALE GENOMIC DNA]</scope>
    <source>
        <strain evidence="1">Hydrate Ridge</strain>
    </source>
</reference>
<dbReference type="Proteomes" id="UP000030428">
    <property type="component" value="Unassembled WGS sequence"/>
</dbReference>
<evidence type="ECO:0000313" key="1">
    <source>
        <dbReference type="EMBL" id="TGO01958.1"/>
    </source>
</evidence>
<gene>
    <name evidence="1" type="ORF">PN36_33685</name>
</gene>
<organism evidence="1 2">
    <name type="scientific">Candidatus Thiomargarita nelsonii</name>
    <dbReference type="NCBI Taxonomy" id="1003181"/>
    <lineage>
        <taxon>Bacteria</taxon>
        <taxon>Pseudomonadati</taxon>
        <taxon>Pseudomonadota</taxon>
        <taxon>Gammaproteobacteria</taxon>
        <taxon>Thiotrichales</taxon>
        <taxon>Thiotrichaceae</taxon>
        <taxon>Thiomargarita</taxon>
    </lineage>
</organism>
<proteinExistence type="predicted"/>
<dbReference type="AlphaFoldDB" id="A0A4E0QL64"/>
<evidence type="ECO:0000313" key="2">
    <source>
        <dbReference type="Proteomes" id="UP000030428"/>
    </source>
</evidence>
<keyword evidence="2" id="KW-1185">Reference proteome</keyword>
<dbReference type="EMBL" id="JSZA02000366">
    <property type="protein sequence ID" value="TGO01958.1"/>
    <property type="molecule type" value="Genomic_DNA"/>
</dbReference>
<sequence length="129" mass="15038">MRNLPKSSCVSKGKTVYKLKSTTKFKNWWYDYRISYVNAIGVGAGNHKGLPLHPPLRQITVCRGNPLWLPLTKVALISYVDSKSFADCCIDYFKGRKKIKRSDWKEFNQNTMEDLSHSLWQVIIIKQIW</sequence>